<dbReference type="FunFam" id="2.40.10.10:FF:000054">
    <property type="entry name" value="Complement C1r subcomponent"/>
    <property type="match status" value="1"/>
</dbReference>
<dbReference type="FunFam" id="2.40.10.10:FF:000068">
    <property type="entry name" value="transmembrane protease serine 2"/>
    <property type="match status" value="3"/>
</dbReference>
<dbReference type="CDD" id="cd00190">
    <property type="entry name" value="Tryp_SPc"/>
    <property type="match status" value="3"/>
</dbReference>
<evidence type="ECO:0000256" key="8">
    <source>
        <dbReference type="ARBA" id="ARBA00055534"/>
    </source>
</evidence>
<dbReference type="AlphaFoldDB" id="A0A5E4QDI2"/>
<evidence type="ECO:0000259" key="12">
    <source>
        <dbReference type="PROSITE" id="PS50240"/>
    </source>
</evidence>
<dbReference type="GO" id="GO:0004252">
    <property type="term" value="F:serine-type endopeptidase activity"/>
    <property type="evidence" value="ECO:0007669"/>
    <property type="project" value="InterPro"/>
</dbReference>
<evidence type="ECO:0000256" key="10">
    <source>
        <dbReference type="RuleBase" id="RU363034"/>
    </source>
</evidence>
<keyword evidence="5" id="KW-1015">Disulfide bond</keyword>
<evidence type="ECO:0000313" key="14">
    <source>
        <dbReference type="Proteomes" id="UP000324832"/>
    </source>
</evidence>
<gene>
    <name evidence="13" type="ORF">LSINAPIS_LOCUS7071</name>
</gene>
<dbReference type="SUPFAM" id="SSF50494">
    <property type="entry name" value="Trypsin-like serine proteases"/>
    <property type="match status" value="3"/>
</dbReference>
<proteinExistence type="predicted"/>
<keyword evidence="7" id="KW-1199">Hemostasis impairing toxin</keyword>
<feature type="non-terminal residue" evidence="13">
    <location>
        <position position="805"/>
    </location>
</feature>
<dbReference type="InterPro" id="IPR001314">
    <property type="entry name" value="Peptidase_S1A"/>
</dbReference>
<dbReference type="Proteomes" id="UP000324832">
    <property type="component" value="Unassembled WGS sequence"/>
</dbReference>
<feature type="region of interest" description="Disordered" evidence="11">
    <location>
        <begin position="1"/>
        <end position="22"/>
    </location>
</feature>
<feature type="domain" description="Peptidase S1" evidence="12">
    <location>
        <begin position="51"/>
        <end position="377"/>
    </location>
</feature>
<dbReference type="PROSITE" id="PS00135">
    <property type="entry name" value="TRYPSIN_SER"/>
    <property type="match status" value="2"/>
</dbReference>
<comment type="function">
    <text evidence="8">Fibrinolytic activity; shows preferential cleavage of Arg-Gly bonds in all three fibrinogen chains. Contact with the caterpillars causes severe bleeding, due the anticoagulant effect of the protein.</text>
</comment>
<dbReference type="InterPro" id="IPR033116">
    <property type="entry name" value="TRYPSIN_SER"/>
</dbReference>
<comment type="subcellular location">
    <subcellularLocation>
        <location evidence="1">Secreted</location>
        <location evidence="1">Extracellular space</location>
    </subcellularLocation>
</comment>
<keyword evidence="10" id="KW-0720">Serine protease</keyword>
<dbReference type="Pfam" id="PF00089">
    <property type="entry name" value="Trypsin"/>
    <property type="match status" value="3"/>
</dbReference>
<dbReference type="InterPro" id="IPR009003">
    <property type="entry name" value="Peptidase_S1_PA"/>
</dbReference>
<evidence type="ECO:0000256" key="6">
    <source>
        <dbReference type="ARBA" id="ARBA00023180"/>
    </source>
</evidence>
<keyword evidence="9" id="KW-1205">Fibrinolytic toxin</keyword>
<sequence length="805" mass="88833">MKRDSNDGNTTNPCTPYDPPMPNFYEKASRVSEESVIWRHHNSDENGPHSAIGGRNTEPGEFPHMGALGWRAIAGTWIFKCGSTLISENYLLTAAHCSQTSSGDTTVADTRPEIVRLGDKNIVDVFYNGQKPLDVKIKRIVNHPNFKPPKKYFDIAIVELARSVIFTKYIQPACLWSDFDTTRLGAQATLTGWGVIETAGRKTSPELQAAVVDIIDSGLCDRLLRPSCNRHWCGLESHQICAGKLAGGVDACQGDSGGPLQVKIPLPIISQGSMHYIIGVTSFGIGCARPNLPVIAALDNIPKHSHKMQSIESGRMKRASNNANTTNPCTPYVPPVRNFNKMSKRLSEEKCFEYIWKLKGALGWKAVAGTWIFKCGSTLISEKYLLTAAHCSQIPSSDRTVADTRPKIFYNGHRPMDVRIKRIVNHPNYKPPKKYFDIALVETATNVVFTKFIQPACLWSDFDTKKLGAQATLTGWGVIETAGRKTSPELQAAVVDIIDSGLCDRLLRPSCNRHWCGLESHQICAGKLAGGVDACQGDSGGPLQVKIPLPKTSQGSMHNIIGITSFGIGCARPNLPECLEYISQLQKKDGIDVIRKLSKSLGLQRLEEELRKLGALGWRAVNNGTWIFKCGSTLISENYLLTAAHCSQVAASDKAVADIRPEIVRLGSKNILDPSPNERFIDKKIKRIIKHPTYMSPKKYFDIAIIEISEKVQFTKYIQPACLWSDFDTTRLGKQATVTGWGIKEFRNEAKISVELQAADVDIIDSNTCDRLLQCNRNWCGLKPHQICAGDLTGHVDTCQNCTVV</sequence>
<dbReference type="GO" id="GO:0006508">
    <property type="term" value="P:proteolysis"/>
    <property type="evidence" value="ECO:0007669"/>
    <property type="project" value="UniProtKB-KW"/>
</dbReference>
<dbReference type="PRINTS" id="PR00722">
    <property type="entry name" value="CHYMOTRYPSIN"/>
</dbReference>
<dbReference type="PANTHER" id="PTHR24252">
    <property type="entry name" value="ACROSIN-RELATED"/>
    <property type="match status" value="1"/>
</dbReference>
<keyword evidence="4" id="KW-0732">Signal</keyword>
<keyword evidence="6" id="KW-0325">Glycoprotein</keyword>
<keyword evidence="3" id="KW-0800">Toxin</keyword>
<evidence type="ECO:0000256" key="7">
    <source>
        <dbReference type="ARBA" id="ARBA00023240"/>
    </source>
</evidence>
<dbReference type="PANTHER" id="PTHR24252:SF7">
    <property type="entry name" value="HYALIN"/>
    <property type="match status" value="1"/>
</dbReference>
<keyword evidence="14" id="KW-1185">Reference proteome</keyword>
<reference evidence="13 14" key="1">
    <citation type="submission" date="2017-07" db="EMBL/GenBank/DDBJ databases">
        <authorList>
            <person name="Talla V."/>
            <person name="Backstrom N."/>
        </authorList>
    </citation>
    <scope>NUCLEOTIDE SEQUENCE [LARGE SCALE GENOMIC DNA]</scope>
</reference>
<evidence type="ECO:0000256" key="9">
    <source>
        <dbReference type="ARBA" id="ARBA00084094"/>
    </source>
</evidence>
<accession>A0A5E4QDI2</accession>
<dbReference type="InterPro" id="IPR001254">
    <property type="entry name" value="Trypsin_dom"/>
</dbReference>
<keyword evidence="10" id="KW-0645">Protease</keyword>
<protein>
    <recommendedName>
        <fullName evidence="12">Peptidase S1 domain-containing protein</fullName>
    </recommendedName>
</protein>
<dbReference type="EMBL" id="FZQP02002271">
    <property type="protein sequence ID" value="VVC95341.1"/>
    <property type="molecule type" value="Genomic_DNA"/>
</dbReference>
<dbReference type="PROSITE" id="PS50240">
    <property type="entry name" value="TRYPSIN_DOM"/>
    <property type="match status" value="3"/>
</dbReference>
<dbReference type="PROSITE" id="PS00134">
    <property type="entry name" value="TRYPSIN_HIS"/>
    <property type="match status" value="3"/>
</dbReference>
<name>A0A5E4QDI2_9NEOP</name>
<feature type="domain" description="Peptidase S1" evidence="12">
    <location>
        <begin position="375"/>
        <end position="599"/>
    </location>
</feature>
<organism evidence="13 14">
    <name type="scientific">Leptidea sinapis</name>
    <dbReference type="NCBI Taxonomy" id="189913"/>
    <lineage>
        <taxon>Eukaryota</taxon>
        <taxon>Metazoa</taxon>
        <taxon>Ecdysozoa</taxon>
        <taxon>Arthropoda</taxon>
        <taxon>Hexapoda</taxon>
        <taxon>Insecta</taxon>
        <taxon>Pterygota</taxon>
        <taxon>Neoptera</taxon>
        <taxon>Endopterygota</taxon>
        <taxon>Lepidoptera</taxon>
        <taxon>Glossata</taxon>
        <taxon>Ditrysia</taxon>
        <taxon>Papilionoidea</taxon>
        <taxon>Pieridae</taxon>
        <taxon>Dismorphiinae</taxon>
        <taxon>Leptidea</taxon>
    </lineage>
</organism>
<evidence type="ECO:0000256" key="11">
    <source>
        <dbReference type="SAM" id="MobiDB-lite"/>
    </source>
</evidence>
<dbReference type="GO" id="GO:0005576">
    <property type="term" value="C:extracellular region"/>
    <property type="evidence" value="ECO:0007669"/>
    <property type="project" value="UniProtKB-SubCell"/>
</dbReference>
<evidence type="ECO:0000313" key="13">
    <source>
        <dbReference type="EMBL" id="VVC95341.1"/>
    </source>
</evidence>
<dbReference type="GO" id="GO:0090729">
    <property type="term" value="F:toxin activity"/>
    <property type="evidence" value="ECO:0007669"/>
    <property type="project" value="UniProtKB-KW"/>
</dbReference>
<keyword evidence="10" id="KW-0378">Hydrolase</keyword>
<evidence type="ECO:0000256" key="5">
    <source>
        <dbReference type="ARBA" id="ARBA00023157"/>
    </source>
</evidence>
<evidence type="ECO:0000256" key="2">
    <source>
        <dbReference type="ARBA" id="ARBA00022525"/>
    </source>
</evidence>
<dbReference type="InterPro" id="IPR018114">
    <property type="entry name" value="TRYPSIN_HIS"/>
</dbReference>
<evidence type="ECO:0000256" key="1">
    <source>
        <dbReference type="ARBA" id="ARBA00004239"/>
    </source>
</evidence>
<feature type="domain" description="Peptidase S1" evidence="12">
    <location>
        <begin position="630"/>
        <end position="800"/>
    </location>
</feature>
<dbReference type="InterPro" id="IPR043504">
    <property type="entry name" value="Peptidase_S1_PA_chymotrypsin"/>
</dbReference>
<evidence type="ECO:0000256" key="4">
    <source>
        <dbReference type="ARBA" id="ARBA00022729"/>
    </source>
</evidence>
<keyword evidence="2" id="KW-0964">Secreted</keyword>
<dbReference type="SMART" id="SM00020">
    <property type="entry name" value="Tryp_SPc"/>
    <property type="match status" value="3"/>
</dbReference>
<dbReference type="Gene3D" id="2.40.10.10">
    <property type="entry name" value="Trypsin-like serine proteases"/>
    <property type="match status" value="5"/>
</dbReference>
<evidence type="ECO:0000256" key="3">
    <source>
        <dbReference type="ARBA" id="ARBA00022656"/>
    </source>
</evidence>